<dbReference type="InterPro" id="IPR032675">
    <property type="entry name" value="LRR_dom_sf"/>
</dbReference>
<organism evidence="1 2">
    <name type="scientific">Perilla frutescens var. hirtella</name>
    <name type="common">Perilla citriodora</name>
    <name type="synonym">Perilla setoyensis</name>
    <dbReference type="NCBI Taxonomy" id="608512"/>
    <lineage>
        <taxon>Eukaryota</taxon>
        <taxon>Viridiplantae</taxon>
        <taxon>Streptophyta</taxon>
        <taxon>Embryophyta</taxon>
        <taxon>Tracheophyta</taxon>
        <taxon>Spermatophyta</taxon>
        <taxon>Magnoliopsida</taxon>
        <taxon>eudicotyledons</taxon>
        <taxon>Gunneridae</taxon>
        <taxon>Pentapetalae</taxon>
        <taxon>asterids</taxon>
        <taxon>lamiids</taxon>
        <taxon>Lamiales</taxon>
        <taxon>Lamiaceae</taxon>
        <taxon>Nepetoideae</taxon>
        <taxon>Elsholtzieae</taxon>
        <taxon>Perilla</taxon>
    </lineage>
</organism>
<dbReference type="EMBL" id="SDAM02000105">
    <property type="protein sequence ID" value="KAH6829731.1"/>
    <property type="molecule type" value="Genomic_DNA"/>
</dbReference>
<keyword evidence="2" id="KW-1185">Reference proteome</keyword>
<dbReference type="PANTHER" id="PTHR15140">
    <property type="entry name" value="TUBULIN-SPECIFIC CHAPERONE E"/>
    <property type="match status" value="1"/>
</dbReference>
<accession>A0AAD4JAE7</accession>
<evidence type="ECO:0000313" key="1">
    <source>
        <dbReference type="EMBL" id="KAH6829731.1"/>
    </source>
</evidence>
<comment type="caution">
    <text evidence="1">The sequence shown here is derived from an EMBL/GenBank/DDBJ whole genome shotgun (WGS) entry which is preliminary data.</text>
</comment>
<sequence length="410" mass="46286">MVCEEGSNLRLKTCRLHSVFWHLSNSEAVKNKFFCALNTRADGSTQEIKSQRRLCIRNSILLCIKDVHDSITSMSSVCSLLFTGPPHQYPVPIDFGLRLIKVLDALAIRLYEFPVEVVKLIHLRYLALTCNGKIPAIISKLWSLEFLIVSQHLSIKADGDWPFLPVEIWDMKELKHVQVTGSNLPKPNCGTVLPNLVTLLDVGAQSCCEEVLKGIPNLKRLGIQIESAPDDNGRPSSYLSLVSRLQVLESFKYVVVNPELSCEAFSPLTRVSMFPLGLKKLTLSGLGYPWEFMSIVCELQNLEVLKLRCYALQGPEWVTDYLNLNKVKYLSIEDTDLVRWKLNSASFANLESLCIKHCYKLEDLPCAVSNSVKKIEVVDCNPLVVAWAKQMKNSIKVQIHSSWDDESLNY</sequence>
<dbReference type="Gene3D" id="3.80.10.10">
    <property type="entry name" value="Ribonuclease Inhibitor"/>
    <property type="match status" value="1"/>
</dbReference>
<gene>
    <name evidence="1" type="ORF">C2S53_015023</name>
</gene>
<dbReference type="AlphaFoldDB" id="A0AAD4JAE7"/>
<reference evidence="1 2" key="1">
    <citation type="journal article" date="2021" name="Nat. Commun.">
        <title>Incipient diploidization of the medicinal plant Perilla within 10,000 years.</title>
        <authorList>
            <person name="Zhang Y."/>
            <person name="Shen Q."/>
            <person name="Leng L."/>
            <person name="Zhang D."/>
            <person name="Chen S."/>
            <person name="Shi Y."/>
            <person name="Ning Z."/>
            <person name="Chen S."/>
        </authorList>
    </citation>
    <scope>NUCLEOTIDE SEQUENCE [LARGE SCALE GENOMIC DNA]</scope>
    <source>
        <strain evidence="2">cv. PC099</strain>
    </source>
</reference>
<dbReference type="Proteomes" id="UP001190926">
    <property type="component" value="Unassembled WGS sequence"/>
</dbReference>
<name>A0AAD4JAE7_PERFH</name>
<dbReference type="PANTHER" id="PTHR15140:SF33">
    <property type="entry name" value="LATE BLIGHT RESISTANCE PROTEIN HOMOLOG R1A-3 ISOFORM X1"/>
    <property type="match status" value="1"/>
</dbReference>
<protein>
    <submittedName>
        <fullName evidence="1">Uncharacterized protein</fullName>
    </submittedName>
</protein>
<evidence type="ECO:0000313" key="2">
    <source>
        <dbReference type="Proteomes" id="UP001190926"/>
    </source>
</evidence>
<proteinExistence type="predicted"/>
<dbReference type="SUPFAM" id="SSF52058">
    <property type="entry name" value="L domain-like"/>
    <property type="match status" value="1"/>
</dbReference>